<dbReference type="OrthoDB" id="2282637at2759"/>
<dbReference type="AlphaFoldDB" id="A0A8H7BWS6"/>
<dbReference type="Proteomes" id="UP000605846">
    <property type="component" value="Unassembled WGS sequence"/>
</dbReference>
<keyword evidence="1" id="KW-0472">Membrane</keyword>
<feature type="transmembrane region" description="Helical" evidence="1">
    <location>
        <begin position="145"/>
        <end position="164"/>
    </location>
</feature>
<name>A0A8H7BWS6_9FUNG</name>
<proteinExistence type="predicted"/>
<accession>A0A8H7BWS6</accession>
<evidence type="ECO:0000313" key="3">
    <source>
        <dbReference type="Proteomes" id="UP000605846"/>
    </source>
</evidence>
<gene>
    <name evidence="2" type="ORF">EC973_004906</name>
</gene>
<dbReference type="EMBL" id="JABAYA010000028">
    <property type="protein sequence ID" value="KAF7729138.1"/>
    <property type="molecule type" value="Genomic_DNA"/>
</dbReference>
<comment type="caution">
    <text evidence="2">The sequence shown here is derived from an EMBL/GenBank/DDBJ whole genome shotgun (WGS) entry which is preliminary data.</text>
</comment>
<organism evidence="2 3">
    <name type="scientific">Apophysomyces ossiformis</name>
    <dbReference type="NCBI Taxonomy" id="679940"/>
    <lineage>
        <taxon>Eukaryota</taxon>
        <taxon>Fungi</taxon>
        <taxon>Fungi incertae sedis</taxon>
        <taxon>Mucoromycota</taxon>
        <taxon>Mucoromycotina</taxon>
        <taxon>Mucoromycetes</taxon>
        <taxon>Mucorales</taxon>
        <taxon>Mucorineae</taxon>
        <taxon>Mucoraceae</taxon>
        <taxon>Apophysomyces</taxon>
    </lineage>
</organism>
<evidence type="ECO:0000313" key="2">
    <source>
        <dbReference type="EMBL" id="KAF7729138.1"/>
    </source>
</evidence>
<evidence type="ECO:0000256" key="1">
    <source>
        <dbReference type="SAM" id="Phobius"/>
    </source>
</evidence>
<reference evidence="2" key="1">
    <citation type="submission" date="2020-01" db="EMBL/GenBank/DDBJ databases">
        <title>Genome Sequencing of Three Apophysomyces-Like Fungal Strains Confirms a Novel Fungal Genus in the Mucoromycota with divergent Burkholderia-like Endosymbiotic Bacteria.</title>
        <authorList>
            <person name="Stajich J.E."/>
            <person name="Macias A.M."/>
            <person name="Carter-House D."/>
            <person name="Lovett B."/>
            <person name="Kasson L.R."/>
            <person name="Berry K."/>
            <person name="Grigoriev I."/>
            <person name="Chang Y."/>
            <person name="Spatafora J."/>
            <person name="Kasson M.T."/>
        </authorList>
    </citation>
    <scope>NUCLEOTIDE SEQUENCE</scope>
    <source>
        <strain evidence="2">NRRL A-21654</strain>
    </source>
</reference>
<feature type="transmembrane region" description="Helical" evidence="1">
    <location>
        <begin position="66"/>
        <end position="85"/>
    </location>
</feature>
<keyword evidence="3" id="KW-1185">Reference proteome</keyword>
<keyword evidence="1" id="KW-1133">Transmembrane helix</keyword>
<sequence>MDVIVAEMFSKGYIYCYDLLLQYHVTLPLPDQVFAAMSTAGQFLFDHCPEIIQQIYVSAISVPASFVPMLLAIIVLYSLFSLILWSVRAVFRLAFNFVRFGLILALVGSMLYFVQYHWGDKVLDKLEDLSMAKEAAANLTEDERVLFISFFLFFLFFLVLEFSIR</sequence>
<keyword evidence="1" id="KW-0812">Transmembrane</keyword>
<protein>
    <submittedName>
        <fullName evidence="2">Uncharacterized protein</fullName>
    </submittedName>
</protein>
<feature type="transmembrane region" description="Helical" evidence="1">
    <location>
        <begin position="97"/>
        <end position="118"/>
    </location>
</feature>